<gene>
    <name evidence="1" type="ORF">S01H4_14894</name>
</gene>
<protein>
    <submittedName>
        <fullName evidence="1">Uncharacterized protein</fullName>
    </submittedName>
</protein>
<dbReference type="EMBL" id="BART01006528">
    <property type="protein sequence ID" value="GAG65204.1"/>
    <property type="molecule type" value="Genomic_DNA"/>
</dbReference>
<comment type="caution">
    <text evidence="1">The sequence shown here is derived from an EMBL/GenBank/DDBJ whole genome shotgun (WGS) entry which is preliminary data.</text>
</comment>
<organism evidence="1">
    <name type="scientific">marine sediment metagenome</name>
    <dbReference type="NCBI Taxonomy" id="412755"/>
    <lineage>
        <taxon>unclassified sequences</taxon>
        <taxon>metagenomes</taxon>
        <taxon>ecological metagenomes</taxon>
    </lineage>
</organism>
<accession>X0Z7W5</accession>
<dbReference type="AlphaFoldDB" id="X0Z7W5"/>
<sequence length="76" mass="9003">MIKIMSDTPKKKKSYYSKADLLSFGKFIVSDERRGQKQKEAREKLNAGIINFMSWSIAERIVTDEDFKKWKEKNNK</sequence>
<name>X0Z7W5_9ZZZZ</name>
<reference evidence="1" key="1">
    <citation type="journal article" date="2014" name="Front. Microbiol.">
        <title>High frequency of phylogenetically diverse reductive dehalogenase-homologous genes in deep subseafloor sedimentary metagenomes.</title>
        <authorList>
            <person name="Kawai M."/>
            <person name="Futagami T."/>
            <person name="Toyoda A."/>
            <person name="Takaki Y."/>
            <person name="Nishi S."/>
            <person name="Hori S."/>
            <person name="Arai W."/>
            <person name="Tsubouchi T."/>
            <person name="Morono Y."/>
            <person name="Uchiyama I."/>
            <person name="Ito T."/>
            <person name="Fujiyama A."/>
            <person name="Inagaki F."/>
            <person name="Takami H."/>
        </authorList>
    </citation>
    <scope>NUCLEOTIDE SEQUENCE</scope>
    <source>
        <strain evidence="1">Expedition CK06-06</strain>
    </source>
</reference>
<evidence type="ECO:0000313" key="1">
    <source>
        <dbReference type="EMBL" id="GAG65204.1"/>
    </source>
</evidence>
<proteinExistence type="predicted"/>